<sequence>MSLRGVLYCAIESPAYLEAAVVSAFALRQLEPELPITLITDLPLPISALRQQGIMVKPVEIPNQWRSPGGFASRLVKTSLPEFSDFEQTLYLDADVLPILPIHAIWSYLEADDLVMKPDVQAQIGQCDHIDEHEKQYTLKHCPPDTPHYNAGVMLWRRTPSTTALFQAWKAEWQVFRQHDQLAFVRALQTHPIPIVALPDFYNFPAHLLTATEIERNEVRLLHCLKGFVRVGRFRAIAERLMPESTERALSVLQQAA</sequence>
<dbReference type="SUPFAM" id="SSF53448">
    <property type="entry name" value="Nucleotide-diphospho-sugar transferases"/>
    <property type="match status" value="1"/>
</dbReference>
<dbReference type="AlphaFoldDB" id="A0A7C3KEZ1"/>
<dbReference type="Gene3D" id="3.90.550.10">
    <property type="entry name" value="Spore Coat Polysaccharide Biosynthesis Protein SpsA, Chain A"/>
    <property type="match status" value="1"/>
</dbReference>
<evidence type="ECO:0000313" key="2">
    <source>
        <dbReference type="EMBL" id="HFM97642.1"/>
    </source>
</evidence>
<protein>
    <recommendedName>
        <fullName evidence="1">Nucleotide-diphospho-sugar transferase domain-containing protein</fullName>
    </recommendedName>
</protein>
<gene>
    <name evidence="2" type="ORF">ENR64_07700</name>
</gene>
<evidence type="ECO:0000259" key="1">
    <source>
        <dbReference type="Pfam" id="PF03407"/>
    </source>
</evidence>
<dbReference type="InterPro" id="IPR029044">
    <property type="entry name" value="Nucleotide-diphossugar_trans"/>
</dbReference>
<accession>A0A7C3KEZ1</accession>
<dbReference type="Pfam" id="PF03407">
    <property type="entry name" value="Nucleotid_trans"/>
    <property type="match status" value="1"/>
</dbReference>
<dbReference type="InterPro" id="IPR005069">
    <property type="entry name" value="Nucl-diP-sugar_transferase"/>
</dbReference>
<name>A0A7C3KEZ1_9CYAN</name>
<organism evidence="2">
    <name type="scientific">Oscillatoriales cyanobacterium SpSt-418</name>
    <dbReference type="NCBI Taxonomy" id="2282169"/>
    <lineage>
        <taxon>Bacteria</taxon>
        <taxon>Bacillati</taxon>
        <taxon>Cyanobacteriota</taxon>
        <taxon>Cyanophyceae</taxon>
        <taxon>Oscillatoriophycideae</taxon>
        <taxon>Oscillatoriales</taxon>
    </lineage>
</organism>
<comment type="caution">
    <text evidence="2">The sequence shown here is derived from an EMBL/GenBank/DDBJ whole genome shotgun (WGS) entry which is preliminary data.</text>
</comment>
<dbReference type="EMBL" id="DSRU01000097">
    <property type="protein sequence ID" value="HFM97642.1"/>
    <property type="molecule type" value="Genomic_DNA"/>
</dbReference>
<feature type="domain" description="Nucleotide-diphospho-sugar transferase" evidence="1">
    <location>
        <begin position="118"/>
        <end position="190"/>
    </location>
</feature>
<proteinExistence type="predicted"/>
<reference evidence="2" key="1">
    <citation type="journal article" date="2020" name="mSystems">
        <title>Genome- and Community-Level Interaction Insights into Carbon Utilization and Element Cycling Functions of Hydrothermarchaeota in Hydrothermal Sediment.</title>
        <authorList>
            <person name="Zhou Z."/>
            <person name="Liu Y."/>
            <person name="Xu W."/>
            <person name="Pan J."/>
            <person name="Luo Z.H."/>
            <person name="Li M."/>
        </authorList>
    </citation>
    <scope>NUCLEOTIDE SEQUENCE [LARGE SCALE GENOMIC DNA]</scope>
    <source>
        <strain evidence="2">SpSt-418</strain>
    </source>
</reference>